<dbReference type="Proteomes" id="UP000618943">
    <property type="component" value="Unassembled WGS sequence"/>
</dbReference>
<name>A0ABS1H4Z2_9BACL</name>
<comment type="caution">
    <text evidence="3">The sequence shown here is derived from an EMBL/GenBank/DDBJ whole genome shotgun (WGS) entry which is preliminary data.</text>
</comment>
<dbReference type="InterPro" id="IPR001509">
    <property type="entry name" value="Epimerase_deHydtase"/>
</dbReference>
<proteinExistence type="inferred from homology"/>
<dbReference type="InterPro" id="IPR036291">
    <property type="entry name" value="NAD(P)-bd_dom_sf"/>
</dbReference>
<dbReference type="SUPFAM" id="SSF51735">
    <property type="entry name" value="NAD(P)-binding Rossmann-fold domains"/>
    <property type="match status" value="1"/>
</dbReference>
<reference evidence="3 4" key="1">
    <citation type="submission" date="2020-12" db="EMBL/GenBank/DDBJ databases">
        <title>YIM B01967 draft genome.</title>
        <authorList>
            <person name="Yan X."/>
        </authorList>
    </citation>
    <scope>NUCLEOTIDE SEQUENCE [LARGE SCALE GENOMIC DNA]</scope>
    <source>
        <strain evidence="3 4">YIM B01967</strain>
    </source>
</reference>
<dbReference type="RefSeq" id="WP_200748339.1">
    <property type="nucleotide sequence ID" value="NZ_JAEOAH010000005.1"/>
</dbReference>
<organism evidence="3 4">
    <name type="scientific">Viridibacillus soli</name>
    <dbReference type="NCBI Taxonomy" id="2798301"/>
    <lineage>
        <taxon>Bacteria</taxon>
        <taxon>Bacillati</taxon>
        <taxon>Bacillota</taxon>
        <taxon>Bacilli</taxon>
        <taxon>Bacillales</taxon>
        <taxon>Caryophanaceae</taxon>
        <taxon>Viridibacillus</taxon>
    </lineage>
</organism>
<evidence type="ECO:0000313" key="3">
    <source>
        <dbReference type="EMBL" id="MBK3494476.1"/>
    </source>
</evidence>
<evidence type="ECO:0000313" key="4">
    <source>
        <dbReference type="Proteomes" id="UP000618943"/>
    </source>
</evidence>
<dbReference type="PANTHER" id="PTHR43000">
    <property type="entry name" value="DTDP-D-GLUCOSE 4,6-DEHYDRATASE-RELATED"/>
    <property type="match status" value="1"/>
</dbReference>
<sequence length="301" mass="33210">MTKAIVTGGAGFIGSHLVDELLSKGTEVFVIDNFSSGNSSNLNPNAKLFNIDIGDFQIKSLIQELKPDALFHLAAQADVGRSVGNPSEDERVNINGTINLLQGCVEASVPKFIFSSTSAVYGNIQRDIITEKESTTPSSFYGLSKLAAEYYIRLFYELFGLRYTILRYANVYGPRQLPKGDGGVVSVFLDRIKRAELIKVHGDGEQTRDFIYVKDVVSANIASLHKADGKTLHISTGESISINNLLKLIEGIHRLPIKKENAPSRTGDIRHSCLSNQLAKEYLQWQPDVPLLEGLRHAYLK</sequence>
<protein>
    <submittedName>
        <fullName evidence="3">GDP-mannose 4,6-dehydratase</fullName>
    </submittedName>
</protein>
<accession>A0ABS1H4Z2</accession>
<dbReference type="EMBL" id="JAEOAH010000005">
    <property type="protein sequence ID" value="MBK3494476.1"/>
    <property type="molecule type" value="Genomic_DNA"/>
</dbReference>
<evidence type="ECO:0000256" key="1">
    <source>
        <dbReference type="ARBA" id="ARBA00007637"/>
    </source>
</evidence>
<comment type="similarity">
    <text evidence="1">Belongs to the NAD(P)-dependent epimerase/dehydratase family.</text>
</comment>
<dbReference type="Gene3D" id="3.40.50.720">
    <property type="entry name" value="NAD(P)-binding Rossmann-like Domain"/>
    <property type="match status" value="1"/>
</dbReference>
<gene>
    <name evidence="3" type="ORF">JFL43_06295</name>
</gene>
<keyword evidence="4" id="KW-1185">Reference proteome</keyword>
<feature type="domain" description="NAD-dependent epimerase/dehydratase" evidence="2">
    <location>
        <begin position="5"/>
        <end position="228"/>
    </location>
</feature>
<dbReference type="Pfam" id="PF01370">
    <property type="entry name" value="Epimerase"/>
    <property type="match status" value="1"/>
</dbReference>
<evidence type="ECO:0000259" key="2">
    <source>
        <dbReference type="Pfam" id="PF01370"/>
    </source>
</evidence>